<keyword evidence="11 14" id="KW-1133">Transmembrane helix</keyword>
<dbReference type="Gene3D" id="3.30.450.20">
    <property type="entry name" value="PAS domain"/>
    <property type="match status" value="2"/>
</dbReference>
<gene>
    <name evidence="19" type="primary">walK</name>
    <name evidence="19" type="ORF">GKZ89_12000</name>
</gene>
<comment type="subcellular location">
    <subcellularLocation>
        <location evidence="2">Cell membrane</location>
        <topology evidence="2">Multi-pass membrane protein</topology>
    </subcellularLocation>
</comment>
<dbReference type="GO" id="GO:0004721">
    <property type="term" value="F:phosphoprotein phosphatase activity"/>
    <property type="evidence" value="ECO:0007669"/>
    <property type="project" value="TreeGrafter"/>
</dbReference>
<keyword evidence="7 14" id="KW-0812">Transmembrane</keyword>
<feature type="domain" description="HAMP" evidence="18">
    <location>
        <begin position="216"/>
        <end position="268"/>
    </location>
</feature>
<feature type="transmembrane region" description="Helical" evidence="14">
    <location>
        <begin position="12"/>
        <end position="34"/>
    </location>
</feature>
<dbReference type="InterPro" id="IPR003594">
    <property type="entry name" value="HATPase_dom"/>
</dbReference>
<dbReference type="PRINTS" id="PR00344">
    <property type="entry name" value="BCTRLSENSOR"/>
</dbReference>
<keyword evidence="13 14" id="KW-0472">Membrane</keyword>
<evidence type="ECO:0000256" key="7">
    <source>
        <dbReference type="ARBA" id="ARBA00022692"/>
    </source>
</evidence>
<evidence type="ECO:0000256" key="4">
    <source>
        <dbReference type="ARBA" id="ARBA00022475"/>
    </source>
</evidence>
<proteinExistence type="predicted"/>
<keyword evidence="10" id="KW-0067">ATP-binding</keyword>
<keyword evidence="8" id="KW-0547">Nucleotide-binding</keyword>
<dbReference type="InterPro" id="IPR004358">
    <property type="entry name" value="Sig_transdc_His_kin-like_C"/>
</dbReference>
<evidence type="ECO:0000259" key="18">
    <source>
        <dbReference type="PROSITE" id="PS50885"/>
    </source>
</evidence>
<dbReference type="PANTHER" id="PTHR45453:SF1">
    <property type="entry name" value="PHOSPHATE REGULON SENSOR PROTEIN PHOR"/>
    <property type="match status" value="1"/>
</dbReference>
<feature type="transmembrane region" description="Helical" evidence="14">
    <location>
        <begin position="195"/>
        <end position="218"/>
    </location>
</feature>
<dbReference type="Gene3D" id="1.10.8.500">
    <property type="entry name" value="HAMP domain in histidine kinase"/>
    <property type="match status" value="1"/>
</dbReference>
<dbReference type="Pfam" id="PF23846">
    <property type="entry name" value="Cache_WalK"/>
    <property type="match status" value="1"/>
</dbReference>
<evidence type="ECO:0000256" key="5">
    <source>
        <dbReference type="ARBA" id="ARBA00022553"/>
    </source>
</evidence>
<dbReference type="SUPFAM" id="SSF47384">
    <property type="entry name" value="Homodimeric domain of signal transducing histidine kinase"/>
    <property type="match status" value="1"/>
</dbReference>
<evidence type="ECO:0000256" key="13">
    <source>
        <dbReference type="ARBA" id="ARBA00023136"/>
    </source>
</evidence>
<keyword evidence="9 19" id="KW-0418">Kinase</keyword>
<evidence type="ECO:0000256" key="12">
    <source>
        <dbReference type="ARBA" id="ARBA00023012"/>
    </source>
</evidence>
<dbReference type="Gene3D" id="1.10.287.130">
    <property type="match status" value="1"/>
</dbReference>
<dbReference type="Proteomes" id="UP000434639">
    <property type="component" value="Unassembled WGS sequence"/>
</dbReference>
<dbReference type="PROSITE" id="PS50109">
    <property type="entry name" value="HIS_KIN"/>
    <property type="match status" value="1"/>
</dbReference>
<evidence type="ECO:0000259" key="15">
    <source>
        <dbReference type="PROSITE" id="PS50109"/>
    </source>
</evidence>
<comment type="catalytic activity">
    <reaction evidence="1">
        <text>ATP + protein L-histidine = ADP + protein N-phospho-L-histidine.</text>
        <dbReference type="EC" id="2.7.13.3"/>
    </reaction>
</comment>
<evidence type="ECO:0000313" key="19">
    <source>
        <dbReference type="EMBL" id="MTH54130.1"/>
    </source>
</evidence>
<dbReference type="InterPro" id="IPR003661">
    <property type="entry name" value="HisK_dim/P_dom"/>
</dbReference>
<dbReference type="NCBIfam" id="NF033092">
    <property type="entry name" value="HK_WalK"/>
    <property type="match status" value="1"/>
</dbReference>
<evidence type="ECO:0000256" key="11">
    <source>
        <dbReference type="ARBA" id="ARBA00022989"/>
    </source>
</evidence>
<dbReference type="Pfam" id="PF00989">
    <property type="entry name" value="PAS"/>
    <property type="match status" value="1"/>
</dbReference>
<keyword evidence="6" id="KW-0808">Transferase</keyword>
<accession>A0A7X2S6F3</accession>
<organism evidence="19 20">
    <name type="scientific">Metabacillus mangrovi</name>
    <dbReference type="NCBI Taxonomy" id="1491830"/>
    <lineage>
        <taxon>Bacteria</taxon>
        <taxon>Bacillati</taxon>
        <taxon>Bacillota</taxon>
        <taxon>Bacilli</taxon>
        <taxon>Bacillales</taxon>
        <taxon>Bacillaceae</taxon>
        <taxon>Metabacillus</taxon>
    </lineage>
</organism>
<dbReference type="InterPro" id="IPR000014">
    <property type="entry name" value="PAS"/>
</dbReference>
<evidence type="ECO:0000256" key="3">
    <source>
        <dbReference type="ARBA" id="ARBA00012438"/>
    </source>
</evidence>
<name>A0A7X2S6F3_9BACI</name>
<evidence type="ECO:0000256" key="2">
    <source>
        <dbReference type="ARBA" id="ARBA00004651"/>
    </source>
</evidence>
<evidence type="ECO:0000259" key="16">
    <source>
        <dbReference type="PROSITE" id="PS50112"/>
    </source>
</evidence>
<dbReference type="InterPro" id="IPR050351">
    <property type="entry name" value="BphY/WalK/GraS-like"/>
</dbReference>
<dbReference type="GO" id="GO:0016036">
    <property type="term" value="P:cellular response to phosphate starvation"/>
    <property type="evidence" value="ECO:0007669"/>
    <property type="project" value="TreeGrafter"/>
</dbReference>
<dbReference type="SUPFAM" id="SSF55785">
    <property type="entry name" value="PYP-like sensor domain (PAS domain)"/>
    <property type="match status" value="1"/>
</dbReference>
<keyword evidence="12" id="KW-0902">Two-component regulatory system</keyword>
<keyword evidence="20" id="KW-1185">Reference proteome</keyword>
<dbReference type="SMART" id="SM00304">
    <property type="entry name" value="HAMP"/>
    <property type="match status" value="1"/>
</dbReference>
<dbReference type="SMART" id="SM00091">
    <property type="entry name" value="PAS"/>
    <property type="match status" value="1"/>
</dbReference>
<dbReference type="Gene3D" id="3.30.565.10">
    <property type="entry name" value="Histidine kinase-like ATPase, C-terminal domain"/>
    <property type="match status" value="1"/>
</dbReference>
<feature type="domain" description="Histidine kinase" evidence="15">
    <location>
        <begin position="396"/>
        <end position="613"/>
    </location>
</feature>
<dbReference type="SUPFAM" id="SSF55874">
    <property type="entry name" value="ATPase domain of HSP90 chaperone/DNA topoisomerase II/histidine kinase"/>
    <property type="match status" value="1"/>
</dbReference>
<dbReference type="InterPro" id="IPR057640">
    <property type="entry name" value="Cache_WalK"/>
</dbReference>
<reference evidence="19 20" key="1">
    <citation type="journal article" date="2017" name="Int. J. Syst. Evol. Microbiol.">
        <title>Bacillus mangrovi sp. nov., isolated from a sediment sample from a mangrove forest.</title>
        <authorList>
            <person name="Gupta V."/>
            <person name="Singh P.K."/>
            <person name="Korpole S."/>
            <person name="Tanuku N.R.S."/>
            <person name="Pinnaka A.K."/>
        </authorList>
    </citation>
    <scope>NUCLEOTIDE SEQUENCE [LARGE SCALE GENOMIC DNA]</scope>
    <source>
        <strain evidence="19 20">KCTC 33872</strain>
    </source>
</reference>
<dbReference type="GO" id="GO:0005524">
    <property type="term" value="F:ATP binding"/>
    <property type="evidence" value="ECO:0007669"/>
    <property type="project" value="UniProtKB-KW"/>
</dbReference>
<evidence type="ECO:0000256" key="9">
    <source>
        <dbReference type="ARBA" id="ARBA00022777"/>
    </source>
</evidence>
<dbReference type="PANTHER" id="PTHR45453">
    <property type="entry name" value="PHOSPHATE REGULON SENSOR PROTEIN PHOR"/>
    <property type="match status" value="1"/>
</dbReference>
<dbReference type="SMART" id="SM00387">
    <property type="entry name" value="HATPase_c"/>
    <property type="match status" value="1"/>
</dbReference>
<dbReference type="OrthoDB" id="9813151at2"/>
<dbReference type="PROSITE" id="PS50885">
    <property type="entry name" value="HAMP"/>
    <property type="match status" value="1"/>
</dbReference>
<dbReference type="InterPro" id="IPR049814">
    <property type="entry name" value="Resp_reg_WalK"/>
</dbReference>
<evidence type="ECO:0000256" key="6">
    <source>
        <dbReference type="ARBA" id="ARBA00022679"/>
    </source>
</evidence>
<dbReference type="EC" id="2.7.13.3" evidence="3"/>
<dbReference type="InterPro" id="IPR035965">
    <property type="entry name" value="PAS-like_dom_sf"/>
</dbReference>
<comment type="caution">
    <text evidence="19">The sequence shown here is derived from an EMBL/GenBank/DDBJ whole genome shotgun (WGS) entry which is preliminary data.</text>
</comment>
<dbReference type="InterPro" id="IPR005467">
    <property type="entry name" value="His_kinase_dom"/>
</dbReference>
<dbReference type="CDD" id="cd00130">
    <property type="entry name" value="PAS"/>
    <property type="match status" value="1"/>
</dbReference>
<dbReference type="GO" id="GO:0006355">
    <property type="term" value="P:regulation of DNA-templated transcription"/>
    <property type="evidence" value="ECO:0007669"/>
    <property type="project" value="InterPro"/>
</dbReference>
<dbReference type="Pfam" id="PF00512">
    <property type="entry name" value="HisKA"/>
    <property type="match status" value="1"/>
</dbReference>
<dbReference type="SUPFAM" id="SSF158472">
    <property type="entry name" value="HAMP domain-like"/>
    <property type="match status" value="1"/>
</dbReference>
<dbReference type="RefSeq" id="WP_155112651.1">
    <property type="nucleotide sequence ID" value="NZ_WMIB01000011.1"/>
</dbReference>
<evidence type="ECO:0000256" key="10">
    <source>
        <dbReference type="ARBA" id="ARBA00022840"/>
    </source>
</evidence>
<evidence type="ECO:0000256" key="14">
    <source>
        <dbReference type="SAM" id="Phobius"/>
    </source>
</evidence>
<evidence type="ECO:0000259" key="17">
    <source>
        <dbReference type="PROSITE" id="PS50113"/>
    </source>
</evidence>
<dbReference type="FunFam" id="1.10.287.130:FF:000001">
    <property type="entry name" value="Two-component sensor histidine kinase"/>
    <property type="match status" value="1"/>
</dbReference>
<dbReference type="CDD" id="cd00075">
    <property type="entry name" value="HATPase"/>
    <property type="match status" value="1"/>
</dbReference>
<dbReference type="InterPro" id="IPR013767">
    <property type="entry name" value="PAS_fold"/>
</dbReference>
<dbReference type="Pfam" id="PF00672">
    <property type="entry name" value="HAMP"/>
    <property type="match status" value="1"/>
</dbReference>
<sequence length="620" mass="69887">MNKIGFFRSIHFKFALIFVLLIVLAMQIIGVYFVRELEKSLVDNFNSSINRQISLLTFSLSEELAKKRPAEDGDTKTQDLSRVVSSYAKGDIQEVQVIDPNDDMKVIATSNSASDNIINKKTTDVRLKNAAINYGSQNSDFSAKPEVLFDPNTQNRVRVSTAPIRDKNNGSLAGIVYVEASMESVFAQMRNINGILAAGTGIALIFTAGVGILLARTITRPLSDMRKQALELAKGNFGRKVRIYGNDEIGQLALNFNHLTEELEEAHAQTDGERKKLASVIANMTDGVIATNRKGEIILVNDPAASLLNVSRETALSMKITTLLDIEEEVQFDDLIESQEPLLLDFSSDEKPLILRVNFSVIVKEHGGFIEGLIAIIYDVTEQEKIDEERREFVANVSHELRTPLTTMRSYLDALAEGAWEDKEIAPQFLNVTQTETERMIRLVNDLLNLSKMDSRDYRIKPDWINFTVFFNKIIDRFEMTKSQNVTFKRDIPAEDLYVDIDTDKITQVLDNIISNALKYSPEGGKLTFKVKVFREEILISIQDEGVGIPKDSVKKIFDRFYRVDKARTRKLGGTGLGLAIAKEMIEAHSGEIWAESKERRGTTIFFTLPYNPDQEDDWE</sequence>
<dbReference type="GO" id="GO:0005886">
    <property type="term" value="C:plasma membrane"/>
    <property type="evidence" value="ECO:0007669"/>
    <property type="project" value="UniProtKB-SubCell"/>
</dbReference>
<dbReference type="FunFam" id="3.30.565.10:FF:000006">
    <property type="entry name" value="Sensor histidine kinase WalK"/>
    <property type="match status" value="1"/>
</dbReference>
<dbReference type="SMART" id="SM00388">
    <property type="entry name" value="HisKA"/>
    <property type="match status" value="1"/>
</dbReference>
<keyword evidence="4" id="KW-1003">Cell membrane</keyword>
<dbReference type="InterPro" id="IPR036097">
    <property type="entry name" value="HisK_dim/P_sf"/>
</dbReference>
<keyword evidence="5" id="KW-0597">Phosphoprotein</keyword>
<feature type="domain" description="PAC" evidence="17">
    <location>
        <begin position="337"/>
        <end position="392"/>
    </location>
</feature>
<dbReference type="AlphaFoldDB" id="A0A7X2S6F3"/>
<dbReference type="Pfam" id="PF02518">
    <property type="entry name" value="HATPase_c"/>
    <property type="match status" value="1"/>
</dbReference>
<dbReference type="EMBL" id="WMIB01000011">
    <property type="protein sequence ID" value="MTH54130.1"/>
    <property type="molecule type" value="Genomic_DNA"/>
</dbReference>
<dbReference type="InterPro" id="IPR003660">
    <property type="entry name" value="HAMP_dom"/>
</dbReference>
<dbReference type="CDD" id="cd06225">
    <property type="entry name" value="HAMP"/>
    <property type="match status" value="1"/>
</dbReference>
<feature type="domain" description="PAS" evidence="16">
    <location>
        <begin position="273"/>
        <end position="326"/>
    </location>
</feature>
<evidence type="ECO:0000313" key="20">
    <source>
        <dbReference type="Proteomes" id="UP000434639"/>
    </source>
</evidence>
<dbReference type="InterPro" id="IPR000700">
    <property type="entry name" value="PAS-assoc_C"/>
</dbReference>
<dbReference type="InterPro" id="IPR036890">
    <property type="entry name" value="HATPase_C_sf"/>
</dbReference>
<dbReference type="CDD" id="cd00082">
    <property type="entry name" value="HisKA"/>
    <property type="match status" value="1"/>
</dbReference>
<protein>
    <recommendedName>
        <fullName evidence="3">histidine kinase</fullName>
        <ecNumber evidence="3">2.7.13.3</ecNumber>
    </recommendedName>
</protein>
<dbReference type="GO" id="GO:0000155">
    <property type="term" value="F:phosphorelay sensor kinase activity"/>
    <property type="evidence" value="ECO:0007669"/>
    <property type="project" value="InterPro"/>
</dbReference>
<evidence type="ECO:0000256" key="1">
    <source>
        <dbReference type="ARBA" id="ARBA00000085"/>
    </source>
</evidence>
<evidence type="ECO:0000256" key="8">
    <source>
        <dbReference type="ARBA" id="ARBA00022741"/>
    </source>
</evidence>
<dbReference type="PROSITE" id="PS50113">
    <property type="entry name" value="PAC"/>
    <property type="match status" value="1"/>
</dbReference>
<dbReference type="PROSITE" id="PS50112">
    <property type="entry name" value="PAS"/>
    <property type="match status" value="1"/>
</dbReference>